<organism evidence="2 3">
    <name type="scientific">Paramuricea clavata</name>
    <name type="common">Red gorgonian</name>
    <name type="synonym">Violescent sea-whip</name>
    <dbReference type="NCBI Taxonomy" id="317549"/>
    <lineage>
        <taxon>Eukaryota</taxon>
        <taxon>Metazoa</taxon>
        <taxon>Cnidaria</taxon>
        <taxon>Anthozoa</taxon>
        <taxon>Octocorallia</taxon>
        <taxon>Malacalcyonacea</taxon>
        <taxon>Plexauridae</taxon>
        <taxon>Paramuricea</taxon>
    </lineage>
</organism>
<name>A0A6S7G087_PARCT</name>
<feature type="compositionally biased region" description="Acidic residues" evidence="1">
    <location>
        <begin position="8"/>
        <end position="25"/>
    </location>
</feature>
<dbReference type="Proteomes" id="UP001152795">
    <property type="component" value="Unassembled WGS sequence"/>
</dbReference>
<dbReference type="EMBL" id="CACRXK020000462">
    <property type="protein sequence ID" value="CAB3982079.1"/>
    <property type="molecule type" value="Genomic_DNA"/>
</dbReference>
<feature type="region of interest" description="Disordered" evidence="1">
    <location>
        <begin position="1"/>
        <end position="41"/>
    </location>
</feature>
<dbReference type="PANTHER" id="PTHR46704:SF9">
    <property type="entry name" value="BHLH DOMAIN-CONTAINING PROTEIN"/>
    <property type="match status" value="1"/>
</dbReference>
<gene>
    <name evidence="2" type="ORF">PACLA_8A068436</name>
</gene>
<accession>A0A6S7G087</accession>
<dbReference type="OrthoDB" id="6778718at2759"/>
<reference evidence="2" key="1">
    <citation type="submission" date="2020-04" db="EMBL/GenBank/DDBJ databases">
        <authorList>
            <person name="Alioto T."/>
            <person name="Alioto T."/>
            <person name="Gomez Garrido J."/>
        </authorList>
    </citation>
    <scope>NUCLEOTIDE SEQUENCE</scope>
    <source>
        <strain evidence="2">A484AB</strain>
    </source>
</reference>
<proteinExistence type="predicted"/>
<keyword evidence="3" id="KW-1185">Reference proteome</keyword>
<dbReference type="AlphaFoldDB" id="A0A6S7G087"/>
<evidence type="ECO:0000313" key="3">
    <source>
        <dbReference type="Proteomes" id="UP001152795"/>
    </source>
</evidence>
<protein>
    <submittedName>
        <fullName evidence="2">Uncharacterized protein</fullName>
    </submittedName>
</protein>
<sequence>MEIHTESDTEDEDSDEFDDELNDDSEYSKEERTNSNKRTATWKSDSSLQQLFHAALEVRNLINESKGVHSGWPPDSHDLTLALATKSIPIKLYNFQAWLLRILHGLGDTASTDTVYRHDTALALASTNGQEIIFPRNMNPESFTTIVWDNNDFSEETVSGKGTTHVANSRLVIIQNEDVRLREKTTVSKTHRTVKAPGINIAPYTSKERGTISLQDQSSDIPLEEQSYLYQQNMARNADFVYMLSRKCASESGDCLPGWTGFNTQVHKEIRRTSNIGYLPVIDAPVTDMATVDEILRHSVSICQLLQLPEIVLVFDEAIYPKAQMIRWKDEELKRRLVIRLGDFHTVMSFCTAIAKIFKDAGLQVSIQFPVSICLFFRPSVHPSVCPFV</sequence>
<dbReference type="PANTHER" id="PTHR46704">
    <property type="entry name" value="CXC DOMAIN-CONTAINING PROTEIN-RELATED"/>
    <property type="match status" value="1"/>
</dbReference>
<evidence type="ECO:0000256" key="1">
    <source>
        <dbReference type="SAM" id="MobiDB-lite"/>
    </source>
</evidence>
<evidence type="ECO:0000313" key="2">
    <source>
        <dbReference type="EMBL" id="CAB3982079.1"/>
    </source>
</evidence>
<comment type="caution">
    <text evidence="2">The sequence shown here is derived from an EMBL/GenBank/DDBJ whole genome shotgun (WGS) entry which is preliminary data.</text>
</comment>